<accession>A0A852WSV1</accession>
<evidence type="ECO:0000313" key="3">
    <source>
        <dbReference type="Proteomes" id="UP000549066"/>
    </source>
</evidence>
<name>A0A852WSV1_9MICO</name>
<dbReference type="RefSeq" id="WP_179551032.1">
    <property type="nucleotide sequence ID" value="NZ_JACCFI010000001.1"/>
</dbReference>
<dbReference type="AlphaFoldDB" id="A0A852WSV1"/>
<reference evidence="2 3" key="1">
    <citation type="submission" date="2020-07" db="EMBL/GenBank/DDBJ databases">
        <title>Sequencing the genomes of 1000 actinobacteria strains.</title>
        <authorList>
            <person name="Klenk H.-P."/>
        </authorList>
    </citation>
    <scope>NUCLEOTIDE SEQUENCE [LARGE SCALE GENOMIC DNA]</scope>
    <source>
        <strain evidence="2 3">DSM 8598</strain>
    </source>
</reference>
<dbReference type="Proteomes" id="UP000549066">
    <property type="component" value="Unassembled WGS sequence"/>
</dbReference>
<comment type="caution">
    <text evidence="2">The sequence shown here is derived from an EMBL/GenBank/DDBJ whole genome shotgun (WGS) entry which is preliminary data.</text>
</comment>
<gene>
    <name evidence="2" type="ORF">BJY17_001763</name>
</gene>
<evidence type="ECO:0000313" key="2">
    <source>
        <dbReference type="EMBL" id="NYG21016.1"/>
    </source>
</evidence>
<keyword evidence="1" id="KW-0732">Signal</keyword>
<organism evidence="2 3">
    <name type="scientific">Agromyces hippuratus</name>
    <dbReference type="NCBI Taxonomy" id="286438"/>
    <lineage>
        <taxon>Bacteria</taxon>
        <taxon>Bacillati</taxon>
        <taxon>Actinomycetota</taxon>
        <taxon>Actinomycetes</taxon>
        <taxon>Micrococcales</taxon>
        <taxon>Microbacteriaceae</taxon>
        <taxon>Agromyces</taxon>
    </lineage>
</organism>
<evidence type="ECO:0000256" key="1">
    <source>
        <dbReference type="SAM" id="SignalP"/>
    </source>
</evidence>
<protein>
    <submittedName>
        <fullName evidence="2">Putative nucleic acid-binding Zn-ribbon protein</fullName>
    </submittedName>
</protein>
<feature type="chain" id="PRO_5038624171" evidence="1">
    <location>
        <begin position="25"/>
        <end position="150"/>
    </location>
</feature>
<keyword evidence="3" id="KW-1185">Reference proteome</keyword>
<feature type="signal peptide" evidence="1">
    <location>
        <begin position="1"/>
        <end position="24"/>
    </location>
</feature>
<dbReference type="PROSITE" id="PS51257">
    <property type="entry name" value="PROKAR_LIPOPROTEIN"/>
    <property type="match status" value="1"/>
</dbReference>
<proteinExistence type="predicted"/>
<dbReference type="EMBL" id="JACCFI010000001">
    <property type="protein sequence ID" value="NYG21016.1"/>
    <property type="molecule type" value="Genomic_DNA"/>
</dbReference>
<sequence>MRGTKSTAVFVFASALLLSGCAAGGGTPSTTVASACASLQETLRDVANGAQNALNGVGGSADEIQAALEDYSARAAELAEKADNPDVADALAKVDEKLSEAAAFAATIPTDADGELAPDADALAEQQDAIQEAADKVKAVCVEPTESGGY</sequence>